<evidence type="ECO:0000259" key="10">
    <source>
        <dbReference type="PROSITE" id="PS51405"/>
    </source>
</evidence>
<dbReference type="PANTHER" id="PTHR33577">
    <property type="entry name" value="STERIGMATOCYSTIN BIOSYNTHESIS PEROXIDASE STCC-RELATED"/>
    <property type="match status" value="1"/>
</dbReference>
<protein>
    <submittedName>
        <fullName evidence="11">Peroxidase, family 2 domain-containing protein</fullName>
    </submittedName>
</protein>
<proteinExistence type="inferred from homology"/>
<keyword evidence="8" id="KW-0812">Transmembrane</keyword>
<dbReference type="AlphaFoldDB" id="A0A9P8N9D8"/>
<keyword evidence="2 11" id="KW-0575">Peroxidase</keyword>
<dbReference type="PANTHER" id="PTHR33577:SF1">
    <property type="entry name" value="HEME HALOPEROXIDASE FAMILY PROFILE DOMAIN-CONTAINING PROTEIN"/>
    <property type="match status" value="1"/>
</dbReference>
<dbReference type="OrthoDB" id="407298at2759"/>
<dbReference type="PROSITE" id="PS51405">
    <property type="entry name" value="HEME_HALOPEROXIDASE"/>
    <property type="match status" value="1"/>
</dbReference>
<evidence type="ECO:0000256" key="4">
    <source>
        <dbReference type="ARBA" id="ARBA00022723"/>
    </source>
</evidence>
<dbReference type="Proteomes" id="UP000824596">
    <property type="component" value="Unassembled WGS sequence"/>
</dbReference>
<comment type="cofactor">
    <cofactor evidence="1">
        <name>heme b</name>
        <dbReference type="ChEBI" id="CHEBI:60344"/>
    </cofactor>
</comment>
<evidence type="ECO:0000313" key="12">
    <source>
        <dbReference type="Proteomes" id="UP000824596"/>
    </source>
</evidence>
<keyword evidence="9" id="KW-0732">Signal</keyword>
<keyword evidence="8" id="KW-0472">Membrane</keyword>
<feature type="transmembrane region" description="Helical" evidence="8">
    <location>
        <begin position="214"/>
        <end position="233"/>
    </location>
</feature>
<dbReference type="GeneID" id="68351570"/>
<dbReference type="SUPFAM" id="SSF47571">
    <property type="entry name" value="Cloroperoxidase"/>
    <property type="match status" value="1"/>
</dbReference>
<dbReference type="InterPro" id="IPR000028">
    <property type="entry name" value="Chloroperoxidase"/>
</dbReference>
<evidence type="ECO:0000256" key="8">
    <source>
        <dbReference type="SAM" id="Phobius"/>
    </source>
</evidence>
<sequence length="408" mass="44292">MHALFLAVLALTGLQAAAFPSALLGGEVDAEKTKRFTQAVANMEPRQVPGGNAPGRFNAQQQLVSTTGTHRFIAPRPGDQRGPCPGLNAMANHNYIPRNGVATAGQFIKGCMDVYGMGLDLATFLAEIGAVVSGDLVGLLGRPRGISFSHNKYEADCSPTRGDYFQYGGNAYKLQLSQFQELYDEPLGANGYDVPAMARFHVKRFRQSKENNPYFLHSSGALIVSSATFSFIYRFMGNKSADYPQGYLNQDVLKSFFAITGEPGNFQYTQGHERIPDNWYKRAVGDEYNLVYFAKDLSDVLVAHPELIALGGNLGQVNTFAGVDIGNLTGGVYNAQNLAQGNNAACLGFQLIQLLTPDIVKGLYSLLSQPLARLNDALGNALYPLNCPQLQEIDTDRLNQFPGASLRS</sequence>
<dbReference type="Gene3D" id="1.10.489.10">
    <property type="entry name" value="Chloroperoxidase-like"/>
    <property type="match status" value="1"/>
</dbReference>
<dbReference type="GO" id="GO:0004601">
    <property type="term" value="F:peroxidase activity"/>
    <property type="evidence" value="ECO:0007669"/>
    <property type="project" value="UniProtKB-KW"/>
</dbReference>
<keyword evidence="5" id="KW-0560">Oxidoreductase</keyword>
<organism evidence="11 12">
    <name type="scientific">Hirsutella rhossiliensis</name>
    <dbReference type="NCBI Taxonomy" id="111463"/>
    <lineage>
        <taxon>Eukaryota</taxon>
        <taxon>Fungi</taxon>
        <taxon>Dikarya</taxon>
        <taxon>Ascomycota</taxon>
        <taxon>Pezizomycotina</taxon>
        <taxon>Sordariomycetes</taxon>
        <taxon>Hypocreomycetidae</taxon>
        <taxon>Hypocreales</taxon>
        <taxon>Ophiocordycipitaceae</taxon>
        <taxon>Hirsutella</taxon>
    </lineage>
</organism>
<keyword evidence="12" id="KW-1185">Reference proteome</keyword>
<evidence type="ECO:0000256" key="9">
    <source>
        <dbReference type="SAM" id="SignalP"/>
    </source>
</evidence>
<name>A0A9P8N9D8_9HYPO</name>
<evidence type="ECO:0000256" key="6">
    <source>
        <dbReference type="ARBA" id="ARBA00023004"/>
    </source>
</evidence>
<feature type="signal peptide" evidence="9">
    <location>
        <begin position="1"/>
        <end position="18"/>
    </location>
</feature>
<keyword evidence="4" id="KW-0479">Metal-binding</keyword>
<feature type="chain" id="PRO_5040422167" evidence="9">
    <location>
        <begin position="19"/>
        <end position="408"/>
    </location>
</feature>
<keyword evidence="3" id="KW-0349">Heme</keyword>
<dbReference type="EMBL" id="JAIZPD010000002">
    <property type="protein sequence ID" value="KAH0967032.1"/>
    <property type="molecule type" value="Genomic_DNA"/>
</dbReference>
<keyword evidence="6" id="KW-0408">Iron</keyword>
<comment type="caution">
    <text evidence="11">The sequence shown here is derived from an EMBL/GenBank/DDBJ whole genome shotgun (WGS) entry which is preliminary data.</text>
</comment>
<dbReference type="GO" id="GO:0046872">
    <property type="term" value="F:metal ion binding"/>
    <property type="evidence" value="ECO:0007669"/>
    <property type="project" value="UniProtKB-KW"/>
</dbReference>
<comment type="similarity">
    <text evidence="7">Belongs to the chloroperoxidase family.</text>
</comment>
<reference evidence="11" key="1">
    <citation type="submission" date="2021-09" db="EMBL/GenBank/DDBJ databases">
        <title>A high-quality genome of the endoparasitic fungus Hirsutella rhossiliensis with a comparison of Hirsutella genomes reveals transposable elements contributing to genome size variation.</title>
        <authorList>
            <person name="Lin R."/>
            <person name="Jiao Y."/>
            <person name="Sun X."/>
            <person name="Ling J."/>
            <person name="Xie B."/>
            <person name="Cheng X."/>
        </authorList>
    </citation>
    <scope>NUCLEOTIDE SEQUENCE</scope>
    <source>
        <strain evidence="11">HR02</strain>
    </source>
</reference>
<evidence type="ECO:0000256" key="2">
    <source>
        <dbReference type="ARBA" id="ARBA00022559"/>
    </source>
</evidence>
<accession>A0A9P8N9D8</accession>
<evidence type="ECO:0000256" key="3">
    <source>
        <dbReference type="ARBA" id="ARBA00022617"/>
    </source>
</evidence>
<feature type="domain" description="Heme haloperoxidase family profile" evidence="10">
    <location>
        <begin position="68"/>
        <end position="295"/>
    </location>
</feature>
<gene>
    <name evidence="11" type="ORF">HRG_02441</name>
</gene>
<evidence type="ECO:0000256" key="5">
    <source>
        <dbReference type="ARBA" id="ARBA00023002"/>
    </source>
</evidence>
<dbReference type="RefSeq" id="XP_044724545.1">
    <property type="nucleotide sequence ID" value="XM_044860912.1"/>
</dbReference>
<keyword evidence="8" id="KW-1133">Transmembrane helix</keyword>
<dbReference type="Pfam" id="PF01328">
    <property type="entry name" value="Peroxidase_2"/>
    <property type="match status" value="1"/>
</dbReference>
<evidence type="ECO:0000256" key="7">
    <source>
        <dbReference type="ARBA" id="ARBA00025795"/>
    </source>
</evidence>
<evidence type="ECO:0000256" key="1">
    <source>
        <dbReference type="ARBA" id="ARBA00001970"/>
    </source>
</evidence>
<dbReference type="InterPro" id="IPR036851">
    <property type="entry name" value="Chloroperoxidase-like_sf"/>
</dbReference>
<evidence type="ECO:0000313" key="11">
    <source>
        <dbReference type="EMBL" id="KAH0967032.1"/>
    </source>
</evidence>